<gene>
    <name evidence="2" type="ORF">PSQ39_02155</name>
</gene>
<evidence type="ECO:0000313" key="3">
    <source>
        <dbReference type="Proteomes" id="UP001528672"/>
    </source>
</evidence>
<protein>
    <submittedName>
        <fullName evidence="2">DUF1854 domain-containing protein</fullName>
    </submittedName>
</protein>
<comment type="caution">
    <text evidence="2">The sequence shown here is derived from an EMBL/GenBank/DDBJ whole genome shotgun (WGS) entry which is preliminary data.</text>
</comment>
<dbReference type="Proteomes" id="UP001528672">
    <property type="component" value="Unassembled WGS sequence"/>
</dbReference>
<organism evidence="2 3">
    <name type="scientific">Curvibacter microcysteis</name>
    <dbReference type="NCBI Taxonomy" id="3026419"/>
    <lineage>
        <taxon>Bacteria</taxon>
        <taxon>Pseudomonadati</taxon>
        <taxon>Pseudomonadota</taxon>
        <taxon>Betaproteobacteria</taxon>
        <taxon>Burkholderiales</taxon>
        <taxon>Comamonadaceae</taxon>
        <taxon>Curvibacter</taxon>
    </lineage>
</organism>
<dbReference type="Pfam" id="PF08909">
    <property type="entry name" value="DUF1854"/>
    <property type="match status" value="1"/>
</dbReference>
<accession>A0ABT5MA10</accession>
<proteinExistence type="predicted"/>
<dbReference type="EMBL" id="JAQSIO010000001">
    <property type="protein sequence ID" value="MDD0813425.1"/>
    <property type="molecule type" value="Genomic_DNA"/>
</dbReference>
<reference evidence="2 3" key="1">
    <citation type="submission" date="2023-02" db="EMBL/GenBank/DDBJ databases">
        <title>Bacterial whole genome sequence for Curvibacter sp. HBC28.</title>
        <authorList>
            <person name="Le V."/>
            <person name="Ko S.-R."/>
            <person name="Ahn C.-Y."/>
            <person name="Oh H.-M."/>
        </authorList>
    </citation>
    <scope>NUCLEOTIDE SEQUENCE [LARGE SCALE GENOMIC DNA]</scope>
    <source>
        <strain evidence="2 3">HBC28</strain>
    </source>
</reference>
<dbReference type="InterPro" id="IPR015005">
    <property type="entry name" value="DUF1854"/>
</dbReference>
<sequence>MTHSLSFQLQRNALGRLVLTDAQGQSHVGVTPVRAFPIAAPDEGLSLVGPEGHELAWVPRLDQLPRAERALLEEELATREFNPVVKRLLAVSSFSTPCTWTVETDRGQTQFVLKAEEDIRRLERGKLLISGGQGIVYQVPDMAALDRGSRKLLERFL</sequence>
<evidence type="ECO:0000313" key="2">
    <source>
        <dbReference type="EMBL" id="MDD0813425.1"/>
    </source>
</evidence>
<name>A0ABT5MA10_9BURK</name>
<keyword evidence="3" id="KW-1185">Reference proteome</keyword>
<dbReference type="RefSeq" id="WP_273924947.1">
    <property type="nucleotide sequence ID" value="NZ_JAQSIO010000001.1"/>
</dbReference>
<feature type="domain" description="DUF1854" evidence="1">
    <location>
        <begin position="27"/>
        <end position="156"/>
    </location>
</feature>
<evidence type="ECO:0000259" key="1">
    <source>
        <dbReference type="Pfam" id="PF08909"/>
    </source>
</evidence>